<accession>A0A7X4YPQ9</accession>
<name>A0A7X4YPQ9_9BACL</name>
<dbReference type="GO" id="GO:0006629">
    <property type="term" value="P:lipid metabolic process"/>
    <property type="evidence" value="ECO:0007669"/>
    <property type="project" value="InterPro"/>
</dbReference>
<dbReference type="PANTHER" id="PTHR46211:SF1">
    <property type="entry name" value="GLYCEROPHOSPHODIESTER PHOSPHODIESTERASE, CYTOPLASMIC"/>
    <property type="match status" value="1"/>
</dbReference>
<gene>
    <name evidence="2" type="ORF">GT003_14510</name>
</gene>
<dbReference type="OrthoDB" id="384721at2"/>
<dbReference type="SUPFAM" id="SSF51695">
    <property type="entry name" value="PLC-like phosphodiesterases"/>
    <property type="match status" value="1"/>
</dbReference>
<keyword evidence="3" id="KW-1185">Reference proteome</keyword>
<dbReference type="EMBL" id="JAAAMU010000006">
    <property type="protein sequence ID" value="NBC70208.1"/>
    <property type="molecule type" value="Genomic_DNA"/>
</dbReference>
<feature type="domain" description="GP-PDE" evidence="1">
    <location>
        <begin position="9"/>
        <end position="246"/>
    </location>
</feature>
<sequence length="253" mass="27952">MENRNEITVTIVAHRGCSGAAPENTMAAFKLALSEPDIAMIELDVHLSKDGVPVVIHDHTLDRTTNGSGPVAAYTLEELRQWDAGSKFAAAFADERIPTLEEVLELAKGRCTLHVELKMLANEYAGIEEKIISLVQRHGMQKEVVLSSFNHDSMKRAHEIDPSIATGLIFLGKPTLLAEQLRYTGATCLSMHYAFVTPELFDEMTGLGIDIGVWTVDEPDTLARMMRDYPGMRITTNYPDRVLRIARGEAASI</sequence>
<evidence type="ECO:0000313" key="3">
    <source>
        <dbReference type="Proteomes" id="UP000558113"/>
    </source>
</evidence>
<proteinExistence type="predicted"/>
<dbReference type="GO" id="GO:0008081">
    <property type="term" value="F:phosphoric diester hydrolase activity"/>
    <property type="evidence" value="ECO:0007669"/>
    <property type="project" value="InterPro"/>
</dbReference>
<evidence type="ECO:0000259" key="1">
    <source>
        <dbReference type="PROSITE" id="PS51704"/>
    </source>
</evidence>
<dbReference type="Pfam" id="PF03009">
    <property type="entry name" value="GDPD"/>
    <property type="match status" value="1"/>
</dbReference>
<protein>
    <submittedName>
        <fullName evidence="2">Glycerophosphodiester phosphodiesterase</fullName>
    </submittedName>
</protein>
<dbReference type="AlphaFoldDB" id="A0A7X4YPQ9"/>
<reference evidence="2 3" key="1">
    <citation type="submission" date="2020-01" db="EMBL/GenBank/DDBJ databases">
        <title>Paenibacillus soybeanensis sp. nov. isolated from the nodules of soybean (Glycine max(L.) Merr).</title>
        <authorList>
            <person name="Wang H."/>
        </authorList>
    </citation>
    <scope>NUCLEOTIDE SEQUENCE [LARGE SCALE GENOMIC DNA]</scope>
    <source>
        <strain evidence="2 3">DSM 23054</strain>
    </source>
</reference>
<dbReference type="PANTHER" id="PTHR46211">
    <property type="entry name" value="GLYCEROPHOSPHORYL DIESTER PHOSPHODIESTERASE"/>
    <property type="match status" value="1"/>
</dbReference>
<dbReference type="Gene3D" id="3.20.20.190">
    <property type="entry name" value="Phosphatidylinositol (PI) phosphodiesterase"/>
    <property type="match status" value="1"/>
</dbReference>
<dbReference type="PROSITE" id="PS51704">
    <property type="entry name" value="GP_PDE"/>
    <property type="match status" value="1"/>
</dbReference>
<organism evidence="2 3">
    <name type="scientific">Paenibacillus sacheonensis</name>
    <dbReference type="NCBI Taxonomy" id="742054"/>
    <lineage>
        <taxon>Bacteria</taxon>
        <taxon>Bacillati</taxon>
        <taxon>Bacillota</taxon>
        <taxon>Bacilli</taxon>
        <taxon>Bacillales</taxon>
        <taxon>Paenibacillaceae</taxon>
        <taxon>Paenibacillus</taxon>
    </lineage>
</organism>
<dbReference type="InterPro" id="IPR030395">
    <property type="entry name" value="GP_PDE_dom"/>
</dbReference>
<comment type="caution">
    <text evidence="2">The sequence shown here is derived from an EMBL/GenBank/DDBJ whole genome shotgun (WGS) entry which is preliminary data.</text>
</comment>
<dbReference type="InterPro" id="IPR017946">
    <property type="entry name" value="PLC-like_Pdiesterase_TIM-brl"/>
</dbReference>
<evidence type="ECO:0000313" key="2">
    <source>
        <dbReference type="EMBL" id="NBC70208.1"/>
    </source>
</evidence>
<dbReference type="Proteomes" id="UP000558113">
    <property type="component" value="Unassembled WGS sequence"/>
</dbReference>